<name>A0A6V8KA44_9ACTN</name>
<evidence type="ECO:0000256" key="2">
    <source>
        <dbReference type="PIRSR" id="PIRSR605754-1"/>
    </source>
</evidence>
<comment type="caution">
    <text evidence="4">The sequence shown here is derived from an EMBL/GenBank/DDBJ whole genome shotgun (WGS) entry which is preliminary data.</text>
</comment>
<dbReference type="InterPro" id="IPR023365">
    <property type="entry name" value="Sortase_dom-sf"/>
</dbReference>
<evidence type="ECO:0000256" key="1">
    <source>
        <dbReference type="ARBA" id="ARBA00022801"/>
    </source>
</evidence>
<evidence type="ECO:0008006" key="6">
    <source>
        <dbReference type="Google" id="ProtNLM"/>
    </source>
</evidence>
<organism evidence="4 5">
    <name type="scientific">Phytohabitans houttuyneae</name>
    <dbReference type="NCBI Taxonomy" id="1076126"/>
    <lineage>
        <taxon>Bacteria</taxon>
        <taxon>Bacillati</taxon>
        <taxon>Actinomycetota</taxon>
        <taxon>Actinomycetes</taxon>
        <taxon>Micromonosporales</taxon>
        <taxon>Micromonosporaceae</taxon>
    </lineage>
</organism>
<dbReference type="GO" id="GO:0016787">
    <property type="term" value="F:hydrolase activity"/>
    <property type="evidence" value="ECO:0007669"/>
    <property type="project" value="UniProtKB-KW"/>
</dbReference>
<keyword evidence="5" id="KW-1185">Reference proteome</keyword>
<feature type="active site" description="Acyl-thioester intermediate" evidence="2">
    <location>
        <position position="147"/>
    </location>
</feature>
<accession>A0A6V8KA44</accession>
<dbReference type="InterPro" id="IPR005754">
    <property type="entry name" value="Sortase"/>
</dbReference>
<dbReference type="EMBL" id="BLPF01000002">
    <property type="protein sequence ID" value="GFJ82092.1"/>
    <property type="molecule type" value="Genomic_DNA"/>
</dbReference>
<dbReference type="Gene3D" id="2.40.260.10">
    <property type="entry name" value="Sortase"/>
    <property type="match status" value="1"/>
</dbReference>
<feature type="active site" description="Proton donor/acceptor" evidence="2">
    <location>
        <position position="79"/>
    </location>
</feature>
<evidence type="ECO:0000313" key="5">
    <source>
        <dbReference type="Proteomes" id="UP000482800"/>
    </source>
</evidence>
<dbReference type="AlphaFoldDB" id="A0A6V8KA44"/>
<dbReference type="SUPFAM" id="SSF63817">
    <property type="entry name" value="Sortase"/>
    <property type="match status" value="1"/>
</dbReference>
<evidence type="ECO:0000256" key="3">
    <source>
        <dbReference type="SAM" id="MobiDB-lite"/>
    </source>
</evidence>
<dbReference type="CDD" id="cd05829">
    <property type="entry name" value="Sortase_F"/>
    <property type="match status" value="1"/>
</dbReference>
<reference evidence="4 5" key="1">
    <citation type="submission" date="2020-03" db="EMBL/GenBank/DDBJ databases">
        <title>Whole genome shotgun sequence of Phytohabitans houttuyneae NBRC 108639.</title>
        <authorList>
            <person name="Komaki H."/>
            <person name="Tamura T."/>
        </authorList>
    </citation>
    <scope>NUCLEOTIDE SEQUENCE [LARGE SCALE GENOMIC DNA]</scope>
    <source>
        <strain evidence="4 5">NBRC 108639</strain>
    </source>
</reference>
<dbReference type="Proteomes" id="UP000482800">
    <property type="component" value="Unassembled WGS sequence"/>
</dbReference>
<dbReference type="InterPro" id="IPR042001">
    <property type="entry name" value="Sortase_F"/>
</dbReference>
<reference evidence="4 5" key="2">
    <citation type="submission" date="2020-03" db="EMBL/GenBank/DDBJ databases">
        <authorList>
            <person name="Ichikawa N."/>
            <person name="Kimura A."/>
            <person name="Kitahashi Y."/>
            <person name="Uohara A."/>
        </authorList>
    </citation>
    <scope>NUCLEOTIDE SEQUENCE [LARGE SCALE GENOMIC DNA]</scope>
    <source>
        <strain evidence="4 5">NBRC 108639</strain>
    </source>
</reference>
<sequence length="170" mass="17963">MSPGGPHRSEPGQAPNGAAGPKARSNPSLHIESINLQHSLIPQGLRGGEINPDPGQVVWFTGNGRVAPGEEGVSVVAGHVARGDGRDVFADLHKIRIGDLITTTDRNGNSTVYTTSRVYTTAKNELRSDPAVWGTTTRGKRLALVTCDDALGRQRDGHRVANFVVVATAL</sequence>
<evidence type="ECO:0000313" key="4">
    <source>
        <dbReference type="EMBL" id="GFJ82092.1"/>
    </source>
</evidence>
<dbReference type="Pfam" id="PF04203">
    <property type="entry name" value="Sortase"/>
    <property type="match status" value="1"/>
</dbReference>
<proteinExistence type="predicted"/>
<feature type="region of interest" description="Disordered" evidence="3">
    <location>
        <begin position="1"/>
        <end position="26"/>
    </location>
</feature>
<keyword evidence="1" id="KW-0378">Hydrolase</keyword>
<gene>
    <name evidence="4" type="ORF">Phou_062720</name>
</gene>
<protein>
    <recommendedName>
        <fullName evidence="6">Class F sortase</fullName>
    </recommendedName>
</protein>